<gene>
    <name evidence="3" type="ordered locus">Psta_1799</name>
</gene>
<dbReference type="GO" id="GO:0005737">
    <property type="term" value="C:cytoplasm"/>
    <property type="evidence" value="ECO:0007669"/>
    <property type="project" value="TreeGrafter"/>
</dbReference>
<feature type="transmembrane region" description="Helical" evidence="2">
    <location>
        <begin position="399"/>
        <end position="420"/>
    </location>
</feature>
<evidence type="ECO:0000256" key="1">
    <source>
        <dbReference type="SAM" id="Coils"/>
    </source>
</evidence>
<dbReference type="eggNOG" id="COG1994">
    <property type="taxonomic scope" value="Bacteria"/>
</dbReference>
<keyword evidence="1" id="KW-0175">Coiled coil</keyword>
<feature type="transmembrane region" description="Helical" evidence="2">
    <location>
        <begin position="200"/>
        <end position="221"/>
    </location>
</feature>
<feature type="transmembrane region" description="Helical" evidence="2">
    <location>
        <begin position="233"/>
        <end position="254"/>
    </location>
</feature>
<accession>D2QZ19</accession>
<dbReference type="Proteomes" id="UP000001887">
    <property type="component" value="Chromosome"/>
</dbReference>
<name>D2QZ19_PIRSD</name>
<feature type="transmembrane region" description="Helical" evidence="2">
    <location>
        <begin position="365"/>
        <end position="387"/>
    </location>
</feature>
<feature type="transmembrane region" description="Helical" evidence="2">
    <location>
        <begin position="261"/>
        <end position="282"/>
    </location>
</feature>
<dbReference type="AlphaFoldDB" id="D2QZ19"/>
<evidence type="ECO:0000313" key="3">
    <source>
        <dbReference type="EMBL" id="ADB16474.1"/>
    </source>
</evidence>
<dbReference type="KEGG" id="psl:Psta_1799"/>
<keyword evidence="2" id="KW-0812">Transmembrane</keyword>
<dbReference type="eggNOG" id="COG0845">
    <property type="taxonomic scope" value="Bacteria"/>
</dbReference>
<dbReference type="Gene3D" id="2.40.30.170">
    <property type="match status" value="1"/>
</dbReference>
<dbReference type="GO" id="GO:0031293">
    <property type="term" value="P:membrane protein intracellular domain proteolysis"/>
    <property type="evidence" value="ECO:0007669"/>
    <property type="project" value="TreeGrafter"/>
</dbReference>
<feature type="transmembrane region" description="Helical" evidence="2">
    <location>
        <begin position="156"/>
        <end position="179"/>
    </location>
</feature>
<evidence type="ECO:0000313" key="4">
    <source>
        <dbReference type="Proteomes" id="UP000001887"/>
    </source>
</evidence>
<dbReference type="PANTHER" id="PTHR13325:SF3">
    <property type="entry name" value="MEMBRANE-BOUND TRANSCRIPTION FACTOR SITE-2 PROTEASE"/>
    <property type="match status" value="1"/>
</dbReference>
<keyword evidence="2" id="KW-1133">Transmembrane helix</keyword>
<sequence length="736" mass="81552">MAKPQTSKPITSTTERPIPLVARHDLVRRQQWFGGESWLIVHDPIALRYFYFRGHEQFVFEHLDGEISIDDLRAAFAHRFAPSILSVKQLTAFLEQLHKQGLVLGTLPGQGAVLATKRQKHEAWPISRLASALLSPRLRGIDAETWLRPWLPLVSWFFSPLCAAIMLTLVAVVFILALTQLPTIIARLESSATNLAPQHLLLLPVVLIFVKTLHELAHAFVCMRMGARVPEMGVQLLLLTPCLYCNVSDSWLLASRWKRMAVAAAGMYVELVLAALFGLLWWASLPGVINSLSLQAMVICSIGTLVVNANPLLRYDGYYLLSDWLEIPNLEQRSRRAFATIFAQQVFGLTPPPALLASTERDAPLAFYALFSGIYRIFVLVSAYWILSALGRAWKIEAMVGLLLFAALGATLLPVVQTFFRQWRESIMQRQFSFLRFAFSTIFACGAVGAIVMVPLPSRVDAPLLVIPQGATPIYVTSAGQLRSVAQAGDTIGQGDVLAKLDNSALTLDLARIESETRAQEKKLDALQTMRGIDDSVETIIPAETVVLQDMRERTEQLRDLVNRLTIRSPREGVVLAPGRAKREVTKLALTTWYGTPLDPENIGSYLDQGTLLCEVGDPTKLEATAVLAESDLEQVRIGQSVAVIVFQEESIAVEGTIIDIAKASESATPSAMTNSLLESDEVSSEAKYQVRIELQSSLRVLPYATGKARIRVDSETIARRLWRLFSKTFQLSRGL</sequence>
<feature type="coiled-coil region" evidence="1">
    <location>
        <begin position="510"/>
        <end position="568"/>
    </location>
</feature>
<protein>
    <submittedName>
        <fullName evidence="3">Peptidase M50</fullName>
    </submittedName>
</protein>
<reference evidence="3 4" key="1">
    <citation type="journal article" date="2009" name="Stand. Genomic Sci.">
        <title>Complete genome sequence of Pirellula staleyi type strain (ATCC 27377).</title>
        <authorList>
            <person name="Clum A."/>
            <person name="Tindall B.J."/>
            <person name="Sikorski J."/>
            <person name="Ivanova N."/>
            <person name="Mavrommatis K."/>
            <person name="Lucas S."/>
            <person name="Glavina del Rio T."/>
            <person name="Nolan M."/>
            <person name="Chen F."/>
            <person name="Tice H."/>
            <person name="Pitluck S."/>
            <person name="Cheng J.F."/>
            <person name="Chertkov O."/>
            <person name="Brettin T."/>
            <person name="Han C."/>
            <person name="Detter J.C."/>
            <person name="Kuske C."/>
            <person name="Bruce D."/>
            <person name="Goodwin L."/>
            <person name="Ovchinikova G."/>
            <person name="Pati A."/>
            <person name="Mikhailova N."/>
            <person name="Chen A."/>
            <person name="Palaniappan K."/>
            <person name="Land M."/>
            <person name="Hauser L."/>
            <person name="Chang Y.J."/>
            <person name="Jeffries C.D."/>
            <person name="Chain P."/>
            <person name="Rohde M."/>
            <person name="Goker M."/>
            <person name="Bristow J."/>
            <person name="Eisen J.A."/>
            <person name="Markowitz V."/>
            <person name="Hugenholtz P."/>
            <person name="Kyrpides N.C."/>
            <person name="Klenk H.P."/>
            <person name="Lapidus A."/>
        </authorList>
    </citation>
    <scope>NUCLEOTIDE SEQUENCE [LARGE SCALE GENOMIC DNA]</scope>
    <source>
        <strain evidence="4">ATCC 27377 / DSM 6068 / ICPB 4128</strain>
    </source>
</reference>
<keyword evidence="4" id="KW-1185">Reference proteome</keyword>
<dbReference type="HOGENOM" id="CLU_019354_0_0_0"/>
<proteinExistence type="predicted"/>
<evidence type="ECO:0000256" key="2">
    <source>
        <dbReference type="SAM" id="Phobius"/>
    </source>
</evidence>
<dbReference type="GO" id="GO:0016020">
    <property type="term" value="C:membrane"/>
    <property type="evidence" value="ECO:0007669"/>
    <property type="project" value="InterPro"/>
</dbReference>
<feature type="transmembrane region" description="Helical" evidence="2">
    <location>
        <begin position="432"/>
        <end position="456"/>
    </location>
</feature>
<dbReference type="GO" id="GO:0004222">
    <property type="term" value="F:metalloendopeptidase activity"/>
    <property type="evidence" value="ECO:0007669"/>
    <property type="project" value="InterPro"/>
</dbReference>
<organism evidence="3 4">
    <name type="scientific">Pirellula staleyi (strain ATCC 27377 / DSM 6068 / ICPB 4128)</name>
    <name type="common">Pirella staleyi</name>
    <dbReference type="NCBI Taxonomy" id="530564"/>
    <lineage>
        <taxon>Bacteria</taxon>
        <taxon>Pseudomonadati</taxon>
        <taxon>Planctomycetota</taxon>
        <taxon>Planctomycetia</taxon>
        <taxon>Pirellulales</taxon>
        <taxon>Pirellulaceae</taxon>
        <taxon>Pirellula</taxon>
    </lineage>
</organism>
<keyword evidence="2" id="KW-0472">Membrane</keyword>
<dbReference type="STRING" id="530564.Psta_1799"/>
<dbReference type="InterPro" id="IPR001193">
    <property type="entry name" value="MBTPS2"/>
</dbReference>
<dbReference type="OrthoDB" id="9759690at2"/>
<feature type="transmembrane region" description="Helical" evidence="2">
    <location>
        <begin position="288"/>
        <end position="307"/>
    </location>
</feature>
<dbReference type="EMBL" id="CP001848">
    <property type="protein sequence ID" value="ADB16474.1"/>
    <property type="molecule type" value="Genomic_DNA"/>
</dbReference>
<dbReference type="PANTHER" id="PTHR13325">
    <property type="entry name" value="PROTEASE M50 MEMBRANE-BOUND TRANSCRIPTION FACTOR SITE 2 PROTEASE"/>
    <property type="match status" value="1"/>
</dbReference>